<proteinExistence type="predicted"/>
<dbReference type="Proteomes" id="UP000749559">
    <property type="component" value="Unassembled WGS sequence"/>
</dbReference>
<dbReference type="AlphaFoldDB" id="A0A8J1TLB8"/>
<gene>
    <name evidence="1" type="ORF">OFUS_LOCUS25946</name>
</gene>
<dbReference type="InterPro" id="IPR031630">
    <property type="entry name" value="CCDC117"/>
</dbReference>
<dbReference type="Pfam" id="PF15810">
    <property type="entry name" value="CCDC117"/>
    <property type="match status" value="1"/>
</dbReference>
<protein>
    <submittedName>
        <fullName evidence="1">Uncharacterized protein</fullName>
    </submittedName>
</protein>
<organism evidence="1 2">
    <name type="scientific">Owenia fusiformis</name>
    <name type="common">Polychaete worm</name>
    <dbReference type="NCBI Taxonomy" id="6347"/>
    <lineage>
        <taxon>Eukaryota</taxon>
        <taxon>Metazoa</taxon>
        <taxon>Spiralia</taxon>
        <taxon>Lophotrochozoa</taxon>
        <taxon>Annelida</taxon>
        <taxon>Polychaeta</taxon>
        <taxon>Sedentaria</taxon>
        <taxon>Canalipalpata</taxon>
        <taxon>Sabellida</taxon>
        <taxon>Oweniida</taxon>
        <taxon>Oweniidae</taxon>
        <taxon>Owenia</taxon>
    </lineage>
</organism>
<name>A0A8J1TLB8_OWEFU</name>
<comment type="caution">
    <text evidence="1">The sequence shown here is derived from an EMBL/GenBank/DDBJ whole genome shotgun (WGS) entry which is preliminary data.</text>
</comment>
<sequence>MSDKIQQPLFRQSAPSVGFSPPVPPFLNTTNYTVPQVVNSEHIIAPPASRAGEIRPIARVCAQSSIVQPTPLSAMSSPMTHFHNTGLSERHAGIYGQNLSLRIPILNSNIVNQQMSMPHTNIPPTAGNITNIEDVKNLGLNCNITKAQTSLQPPFMFNMGDIDSTGIKVTNQKCNTVWGQSIPTTFQWESTRNLDEEFGGSSSQNAFKSRRVLAKRKAARDSPIPTKVYITEKEMARRISNLNLDGTPPCRNRSLFSDLDPKSRAQKQLDEIDMRLQAIEDEDDEVLLEEEMTEDLPKLQLSDEVKKSLNVAAELLPHDLLAKIPPSPSPNMQVVLWKPNNDVVKEVIQSVLNNKNRKRGTSPVTVETVNQSNGMSVTLNRMDGIDDAPLISKSLPYDNINKRGHQEPLPMDDMDE</sequence>
<evidence type="ECO:0000313" key="2">
    <source>
        <dbReference type="Proteomes" id="UP000749559"/>
    </source>
</evidence>
<reference evidence="1" key="1">
    <citation type="submission" date="2022-03" db="EMBL/GenBank/DDBJ databases">
        <authorList>
            <person name="Martin C."/>
        </authorList>
    </citation>
    <scope>NUCLEOTIDE SEQUENCE</scope>
</reference>
<evidence type="ECO:0000313" key="1">
    <source>
        <dbReference type="EMBL" id="CAH1802243.1"/>
    </source>
</evidence>
<dbReference type="OrthoDB" id="10022757at2759"/>
<keyword evidence="2" id="KW-1185">Reference proteome</keyword>
<dbReference type="EMBL" id="CAIIXF020000012">
    <property type="protein sequence ID" value="CAH1802243.1"/>
    <property type="molecule type" value="Genomic_DNA"/>
</dbReference>
<accession>A0A8J1TLB8</accession>